<dbReference type="EMBL" id="JACHLY010000001">
    <property type="protein sequence ID" value="MBB5996590.1"/>
    <property type="molecule type" value="Genomic_DNA"/>
</dbReference>
<dbReference type="Proteomes" id="UP000578077">
    <property type="component" value="Unassembled WGS sequence"/>
</dbReference>
<comment type="caution">
    <text evidence="2">The sequence shown here is derived from an EMBL/GenBank/DDBJ whole genome shotgun (WGS) entry which is preliminary data.</text>
</comment>
<name>A0A841E7Q9_9ACTN</name>
<feature type="region of interest" description="Disordered" evidence="1">
    <location>
        <begin position="1"/>
        <end position="33"/>
    </location>
</feature>
<evidence type="ECO:0000313" key="3">
    <source>
        <dbReference type="Proteomes" id="UP000578077"/>
    </source>
</evidence>
<evidence type="ECO:0000313" key="2">
    <source>
        <dbReference type="EMBL" id="MBB5996590.1"/>
    </source>
</evidence>
<keyword evidence="3" id="KW-1185">Reference proteome</keyword>
<sequence>MDSHVLDPAGSMIEELTDQDLSGKEGGQSGGLWTVPGTHTIGAVCTISWECNGGTVCGN</sequence>
<organism evidence="2 3">
    <name type="scientific">Streptomonospora salina</name>
    <dbReference type="NCBI Taxonomy" id="104205"/>
    <lineage>
        <taxon>Bacteria</taxon>
        <taxon>Bacillati</taxon>
        <taxon>Actinomycetota</taxon>
        <taxon>Actinomycetes</taxon>
        <taxon>Streptosporangiales</taxon>
        <taxon>Nocardiopsidaceae</taxon>
        <taxon>Streptomonospora</taxon>
    </lineage>
</organism>
<accession>A0A841E7Q9</accession>
<dbReference type="RefSeq" id="WP_184632841.1">
    <property type="nucleotide sequence ID" value="NZ_BAABKT010000006.1"/>
</dbReference>
<dbReference type="NCBIfam" id="NF000539">
    <property type="entry name" value="plantaricin"/>
    <property type="match status" value="1"/>
</dbReference>
<gene>
    <name evidence="2" type="ORF">HNR25_000341</name>
</gene>
<proteinExistence type="predicted"/>
<evidence type="ECO:0008006" key="4">
    <source>
        <dbReference type="Google" id="ProtNLM"/>
    </source>
</evidence>
<evidence type="ECO:0000256" key="1">
    <source>
        <dbReference type="SAM" id="MobiDB-lite"/>
    </source>
</evidence>
<protein>
    <recommendedName>
        <fullName evidence="4">Lantibiotic</fullName>
    </recommendedName>
</protein>
<dbReference type="AlphaFoldDB" id="A0A841E7Q9"/>
<reference evidence="2 3" key="1">
    <citation type="submission" date="2020-08" db="EMBL/GenBank/DDBJ databases">
        <title>Sequencing the genomes of 1000 actinobacteria strains.</title>
        <authorList>
            <person name="Klenk H.-P."/>
        </authorList>
    </citation>
    <scope>NUCLEOTIDE SEQUENCE [LARGE SCALE GENOMIC DNA]</scope>
    <source>
        <strain evidence="2 3">DSM 44593</strain>
    </source>
</reference>